<gene>
    <name evidence="1" type="ORF">SAMN05443432_104302</name>
</gene>
<organism evidence="1 2">
    <name type="scientific">Roseovarius litoreus</name>
    <dbReference type="NCBI Taxonomy" id="1155722"/>
    <lineage>
        <taxon>Bacteria</taxon>
        <taxon>Pseudomonadati</taxon>
        <taxon>Pseudomonadota</taxon>
        <taxon>Alphaproteobacteria</taxon>
        <taxon>Rhodobacterales</taxon>
        <taxon>Roseobacteraceae</taxon>
        <taxon>Roseovarius</taxon>
    </lineage>
</organism>
<dbReference type="AlphaFoldDB" id="A0A1M7FRY6"/>
<dbReference type="Proteomes" id="UP000322545">
    <property type="component" value="Unassembled WGS sequence"/>
</dbReference>
<dbReference type="EMBL" id="FRCB01000004">
    <property type="protein sequence ID" value="SHM06700.1"/>
    <property type="molecule type" value="Genomic_DNA"/>
</dbReference>
<keyword evidence="2" id="KW-1185">Reference proteome</keyword>
<proteinExistence type="predicted"/>
<reference evidence="1 2" key="1">
    <citation type="submission" date="2016-11" db="EMBL/GenBank/DDBJ databases">
        <authorList>
            <person name="Varghese N."/>
            <person name="Submissions S."/>
        </authorList>
    </citation>
    <scope>NUCLEOTIDE SEQUENCE [LARGE SCALE GENOMIC DNA]</scope>
    <source>
        <strain evidence="1 2">DSM 28249</strain>
    </source>
</reference>
<protein>
    <submittedName>
        <fullName evidence="1">Uncharacterized protein</fullName>
    </submittedName>
</protein>
<evidence type="ECO:0000313" key="1">
    <source>
        <dbReference type="EMBL" id="SHM06700.1"/>
    </source>
</evidence>
<sequence>MINSGSVHLRGKARMLHHLLGLRDDMSGPPGETGQAAPRTAQLFGECGATDAKPLAQQRFQLRNVPVYLFWINHFATPIGQPTATGGDPQ</sequence>
<evidence type="ECO:0000313" key="2">
    <source>
        <dbReference type="Proteomes" id="UP000322545"/>
    </source>
</evidence>
<name>A0A1M7FRY6_9RHOB</name>
<accession>A0A1M7FRY6</accession>